<evidence type="ECO:0000313" key="2">
    <source>
        <dbReference type="Proteomes" id="UP000828390"/>
    </source>
</evidence>
<proteinExistence type="predicted"/>
<keyword evidence="2" id="KW-1185">Reference proteome</keyword>
<protein>
    <submittedName>
        <fullName evidence="1">Uncharacterized protein</fullName>
    </submittedName>
</protein>
<evidence type="ECO:0000313" key="1">
    <source>
        <dbReference type="EMBL" id="KAH3866765.1"/>
    </source>
</evidence>
<dbReference type="EMBL" id="JAIWYP010000002">
    <property type="protein sequence ID" value="KAH3866765.1"/>
    <property type="molecule type" value="Genomic_DNA"/>
</dbReference>
<accession>A0A9D4LX78</accession>
<name>A0A9D4LX78_DREPO</name>
<organism evidence="1 2">
    <name type="scientific">Dreissena polymorpha</name>
    <name type="common">Zebra mussel</name>
    <name type="synonym">Mytilus polymorpha</name>
    <dbReference type="NCBI Taxonomy" id="45954"/>
    <lineage>
        <taxon>Eukaryota</taxon>
        <taxon>Metazoa</taxon>
        <taxon>Spiralia</taxon>
        <taxon>Lophotrochozoa</taxon>
        <taxon>Mollusca</taxon>
        <taxon>Bivalvia</taxon>
        <taxon>Autobranchia</taxon>
        <taxon>Heteroconchia</taxon>
        <taxon>Euheterodonta</taxon>
        <taxon>Imparidentia</taxon>
        <taxon>Neoheterodontei</taxon>
        <taxon>Myida</taxon>
        <taxon>Dreissenoidea</taxon>
        <taxon>Dreissenidae</taxon>
        <taxon>Dreissena</taxon>
    </lineage>
</organism>
<reference evidence="1" key="2">
    <citation type="submission" date="2020-11" db="EMBL/GenBank/DDBJ databases">
        <authorList>
            <person name="McCartney M.A."/>
            <person name="Auch B."/>
            <person name="Kono T."/>
            <person name="Mallez S."/>
            <person name="Becker A."/>
            <person name="Gohl D.M."/>
            <person name="Silverstein K.A.T."/>
            <person name="Koren S."/>
            <person name="Bechman K.B."/>
            <person name="Herman A."/>
            <person name="Abrahante J.E."/>
            <person name="Garbe J."/>
        </authorList>
    </citation>
    <scope>NUCLEOTIDE SEQUENCE</scope>
    <source>
        <strain evidence="1">Duluth1</strain>
        <tissue evidence="1">Whole animal</tissue>
    </source>
</reference>
<reference evidence="1" key="1">
    <citation type="journal article" date="2019" name="bioRxiv">
        <title>The Genome of the Zebra Mussel, Dreissena polymorpha: A Resource for Invasive Species Research.</title>
        <authorList>
            <person name="McCartney M.A."/>
            <person name="Auch B."/>
            <person name="Kono T."/>
            <person name="Mallez S."/>
            <person name="Zhang Y."/>
            <person name="Obille A."/>
            <person name="Becker A."/>
            <person name="Abrahante J.E."/>
            <person name="Garbe J."/>
            <person name="Badalamenti J.P."/>
            <person name="Herman A."/>
            <person name="Mangelson H."/>
            <person name="Liachko I."/>
            <person name="Sullivan S."/>
            <person name="Sone E.D."/>
            <person name="Koren S."/>
            <person name="Silverstein K.A.T."/>
            <person name="Beckman K.B."/>
            <person name="Gohl D.M."/>
        </authorList>
    </citation>
    <scope>NUCLEOTIDE SEQUENCE</scope>
    <source>
        <strain evidence="1">Duluth1</strain>
        <tissue evidence="1">Whole animal</tissue>
    </source>
</reference>
<comment type="caution">
    <text evidence="1">The sequence shown here is derived from an EMBL/GenBank/DDBJ whole genome shotgun (WGS) entry which is preliminary data.</text>
</comment>
<gene>
    <name evidence="1" type="ORF">DPMN_029864</name>
</gene>
<sequence length="84" mass="9924">MVRWSEDEQRQSSTYRTLKAIRMGIIEKSMHGEQRCIQRDADETTMMLVTSEDIEQVFDDRTTVDQASFTKKHVFRTLLIHCIT</sequence>
<dbReference type="Proteomes" id="UP000828390">
    <property type="component" value="Unassembled WGS sequence"/>
</dbReference>
<dbReference type="AlphaFoldDB" id="A0A9D4LX78"/>